<protein>
    <submittedName>
        <fullName evidence="3">Uncharacterized protein</fullName>
    </submittedName>
</protein>
<keyword evidence="1" id="KW-0472">Membrane</keyword>
<dbReference type="EMBL" id="KQ976973">
    <property type="protein sequence ID" value="KYN06653.1"/>
    <property type="molecule type" value="Genomic_DNA"/>
</dbReference>
<keyword evidence="1" id="KW-1133">Transmembrane helix</keyword>
<feature type="chain" id="PRO_5008270258" evidence="2">
    <location>
        <begin position="20"/>
        <end position="162"/>
    </location>
</feature>
<proteinExistence type="predicted"/>
<reference evidence="3 4" key="1">
    <citation type="submission" date="2016-03" db="EMBL/GenBank/DDBJ databases">
        <title>Cyphomyrmex costatus WGS genome.</title>
        <authorList>
            <person name="Nygaard S."/>
            <person name="Hu H."/>
            <person name="Boomsma J."/>
            <person name="Zhang G."/>
        </authorList>
    </citation>
    <scope>NUCLEOTIDE SEQUENCE [LARGE SCALE GENOMIC DNA]</scope>
    <source>
        <strain evidence="3">MS0001</strain>
        <tissue evidence="3">Whole body</tissue>
    </source>
</reference>
<sequence>LSAVCKLYLLRIILVLYIAADIKGPHCFHFTWPGPSHAEVNKLDCEEHNEDNPFTPCIEPLFFHDTKPNVTKLWENIDKNNNTKYIQRMQPGYVCVSYTYMYNGADFMIGITEGYTIEVCACKSKSGNFMPCNSTIRNRCSTLIIFAVVVVSLFMYKIFDIP</sequence>
<evidence type="ECO:0000256" key="1">
    <source>
        <dbReference type="SAM" id="Phobius"/>
    </source>
</evidence>
<evidence type="ECO:0000313" key="4">
    <source>
        <dbReference type="Proteomes" id="UP000078542"/>
    </source>
</evidence>
<feature type="signal peptide" evidence="2">
    <location>
        <begin position="1"/>
        <end position="19"/>
    </location>
</feature>
<accession>A0A195D174</accession>
<evidence type="ECO:0000256" key="2">
    <source>
        <dbReference type="SAM" id="SignalP"/>
    </source>
</evidence>
<name>A0A195D174_9HYME</name>
<feature type="transmembrane region" description="Helical" evidence="1">
    <location>
        <begin position="140"/>
        <end position="159"/>
    </location>
</feature>
<gene>
    <name evidence="3" type="ORF">ALC62_02310</name>
</gene>
<keyword evidence="1" id="KW-0812">Transmembrane</keyword>
<dbReference type="AlphaFoldDB" id="A0A195D174"/>
<organism evidence="3 4">
    <name type="scientific">Cyphomyrmex costatus</name>
    <dbReference type="NCBI Taxonomy" id="456900"/>
    <lineage>
        <taxon>Eukaryota</taxon>
        <taxon>Metazoa</taxon>
        <taxon>Ecdysozoa</taxon>
        <taxon>Arthropoda</taxon>
        <taxon>Hexapoda</taxon>
        <taxon>Insecta</taxon>
        <taxon>Pterygota</taxon>
        <taxon>Neoptera</taxon>
        <taxon>Endopterygota</taxon>
        <taxon>Hymenoptera</taxon>
        <taxon>Apocrita</taxon>
        <taxon>Aculeata</taxon>
        <taxon>Formicoidea</taxon>
        <taxon>Formicidae</taxon>
        <taxon>Myrmicinae</taxon>
        <taxon>Cyphomyrmex</taxon>
    </lineage>
</organism>
<evidence type="ECO:0000313" key="3">
    <source>
        <dbReference type="EMBL" id="KYN06653.1"/>
    </source>
</evidence>
<keyword evidence="2" id="KW-0732">Signal</keyword>
<dbReference type="Proteomes" id="UP000078542">
    <property type="component" value="Unassembled WGS sequence"/>
</dbReference>
<keyword evidence="4" id="KW-1185">Reference proteome</keyword>
<feature type="non-terminal residue" evidence="3">
    <location>
        <position position="1"/>
    </location>
</feature>